<protein>
    <submittedName>
        <fullName evidence="2">Uncharacterized protein</fullName>
    </submittedName>
</protein>
<reference evidence="2" key="1">
    <citation type="journal article" date="2021" name="PeerJ">
        <title>Extensive microbial diversity within the chicken gut microbiome revealed by metagenomics and culture.</title>
        <authorList>
            <person name="Gilroy R."/>
            <person name="Ravi A."/>
            <person name="Getino M."/>
            <person name="Pursley I."/>
            <person name="Horton D.L."/>
            <person name="Alikhan N.F."/>
            <person name="Baker D."/>
            <person name="Gharbi K."/>
            <person name="Hall N."/>
            <person name="Watson M."/>
            <person name="Adriaenssens E.M."/>
            <person name="Foster-Nyarko E."/>
            <person name="Jarju S."/>
            <person name="Secka A."/>
            <person name="Antonio M."/>
            <person name="Oren A."/>
            <person name="Chaudhuri R.R."/>
            <person name="La Ragione R."/>
            <person name="Hildebrand F."/>
            <person name="Pallen M.J."/>
        </authorList>
    </citation>
    <scope>NUCLEOTIDE SEQUENCE</scope>
    <source>
        <strain evidence="2">ChiHjej13B12-4958</strain>
    </source>
</reference>
<gene>
    <name evidence="2" type="ORF">H9751_08120</name>
</gene>
<dbReference type="EMBL" id="DWVP01000019">
    <property type="protein sequence ID" value="HJC85494.1"/>
    <property type="molecule type" value="Genomic_DNA"/>
</dbReference>
<feature type="compositionally biased region" description="Polar residues" evidence="1">
    <location>
        <begin position="201"/>
        <end position="210"/>
    </location>
</feature>
<evidence type="ECO:0000256" key="1">
    <source>
        <dbReference type="SAM" id="MobiDB-lite"/>
    </source>
</evidence>
<dbReference type="Proteomes" id="UP000823858">
    <property type="component" value="Unassembled WGS sequence"/>
</dbReference>
<evidence type="ECO:0000313" key="3">
    <source>
        <dbReference type="Proteomes" id="UP000823858"/>
    </source>
</evidence>
<feature type="region of interest" description="Disordered" evidence="1">
    <location>
        <begin position="1"/>
        <end position="20"/>
    </location>
</feature>
<reference evidence="2" key="2">
    <citation type="submission" date="2021-04" db="EMBL/GenBank/DDBJ databases">
        <authorList>
            <person name="Gilroy R."/>
        </authorList>
    </citation>
    <scope>NUCLEOTIDE SEQUENCE</scope>
    <source>
        <strain evidence="2">ChiHjej13B12-4958</strain>
    </source>
</reference>
<name>A0A9D2QDF3_9CORY</name>
<comment type="caution">
    <text evidence="2">The sequence shown here is derived from an EMBL/GenBank/DDBJ whole genome shotgun (WGS) entry which is preliminary data.</text>
</comment>
<evidence type="ECO:0000313" key="2">
    <source>
        <dbReference type="EMBL" id="HJC85494.1"/>
    </source>
</evidence>
<dbReference type="AlphaFoldDB" id="A0A9D2QDF3"/>
<proteinExistence type="predicted"/>
<feature type="region of interest" description="Disordered" evidence="1">
    <location>
        <begin position="182"/>
        <end position="210"/>
    </location>
</feature>
<organism evidence="2 3">
    <name type="scientific">Candidatus Corynebacterium faecigallinarum</name>
    <dbReference type="NCBI Taxonomy" id="2838528"/>
    <lineage>
        <taxon>Bacteria</taxon>
        <taxon>Bacillati</taxon>
        <taxon>Actinomycetota</taxon>
        <taxon>Actinomycetes</taxon>
        <taxon>Mycobacteriales</taxon>
        <taxon>Corynebacteriaceae</taxon>
        <taxon>Corynebacterium</taxon>
    </lineage>
</organism>
<sequence length="210" mass="23029">MVRPVRTSVGSQPASGGVVHGLSSERWDHLLVFPRDHYDPSHESDIRNASAPIAPRVDVRANSLTSPIADAERRRQGEKCKKNFLSVDFKVSDTGLTTSSEDKESRTHAGTVADAYEAVEQMDAAEDNIDRLFTMEHGDSTVRREELTELAEDLAEAEVKTKYEALQNSLVEVEATVNEPKQDLEARTSWTGSPIRCAPTATGTTSRSSS</sequence>
<accession>A0A9D2QDF3</accession>